<dbReference type="SUPFAM" id="SSF51905">
    <property type="entry name" value="FAD/NAD(P)-binding domain"/>
    <property type="match status" value="1"/>
</dbReference>
<dbReference type="EMBL" id="CP001055">
    <property type="protein sequence ID" value="ACC98158.1"/>
    <property type="molecule type" value="Genomic_DNA"/>
</dbReference>
<dbReference type="PROSITE" id="PS00573">
    <property type="entry name" value="PYRIDINE_REDOX_2"/>
    <property type="match status" value="1"/>
</dbReference>
<sequence>MQTSDIIVIGNGPAGVTAAIYGVRAALDVLVFAGPISGGQILQTNDMENYPGFIEPVSGYELMDKMHKQAERLGAKVVHTEISSIDTSSKPFKLTATDGNIYAAKTIVIASGVKPRWTEADGEDKYKGRGISSCATCDGMFFKNKDVVVIGGGNTAFEDVLYLSKICNKVYLVHRREGFRAAQKTVEKVKACPNVEMVLNYTAESFEGDSLGLNALKVKNLNDQTVRELPCQGVFVAIGGVPQTAFLKNSGVELEEDGIIKIDESGKTNIEGIFAAGDCTTEQQFRQVVIAAGAGAKAAVEAINYINLN</sequence>
<dbReference type="PRINTS" id="PR00469">
    <property type="entry name" value="PNDRDTASEII"/>
</dbReference>
<dbReference type="Gene3D" id="3.50.50.60">
    <property type="entry name" value="FAD/NAD(P)-binding domain"/>
    <property type="match status" value="2"/>
</dbReference>
<dbReference type="InterPro" id="IPR023753">
    <property type="entry name" value="FAD/NAD-binding_dom"/>
</dbReference>
<dbReference type="RefSeq" id="WP_012414773.1">
    <property type="nucleotide sequence ID" value="NC_010644.1"/>
</dbReference>
<dbReference type="InterPro" id="IPR050097">
    <property type="entry name" value="Ferredoxin-NADP_redctase_2"/>
</dbReference>
<protein>
    <recommendedName>
        <fullName evidence="7">Thioredoxin reductase</fullName>
        <ecNumber evidence="7">1.8.1.9</ecNumber>
    </recommendedName>
</protein>
<dbReference type="AlphaFoldDB" id="B2KC31"/>
<evidence type="ECO:0000256" key="8">
    <source>
        <dbReference type="RuleBase" id="RU003881"/>
    </source>
</evidence>
<dbReference type="InterPro" id="IPR008255">
    <property type="entry name" value="Pyr_nucl-diS_OxRdtase_2_AS"/>
</dbReference>
<dbReference type="GO" id="GO:0004791">
    <property type="term" value="F:thioredoxin-disulfide reductase (NADPH) activity"/>
    <property type="evidence" value="ECO:0007669"/>
    <property type="project" value="UniProtKB-UniRule"/>
</dbReference>
<comment type="subunit">
    <text evidence="7">Homodimer.</text>
</comment>
<dbReference type="HOGENOM" id="CLU_031864_5_1_0"/>
<keyword evidence="8" id="KW-0521">NADP</keyword>
<name>B2KC31_ELUMP</name>
<evidence type="ECO:0000256" key="4">
    <source>
        <dbReference type="ARBA" id="ARBA00023002"/>
    </source>
</evidence>
<evidence type="ECO:0000313" key="10">
    <source>
        <dbReference type="EMBL" id="ACC98158.1"/>
    </source>
</evidence>
<dbReference type="GO" id="GO:0019430">
    <property type="term" value="P:removal of superoxide radicals"/>
    <property type="evidence" value="ECO:0007669"/>
    <property type="project" value="UniProtKB-UniRule"/>
</dbReference>
<evidence type="ECO:0000256" key="7">
    <source>
        <dbReference type="RuleBase" id="RU003880"/>
    </source>
</evidence>
<comment type="cofactor">
    <cofactor evidence="8">
        <name>FAD</name>
        <dbReference type="ChEBI" id="CHEBI:57692"/>
    </cofactor>
    <text evidence="8">Binds 1 FAD per subunit.</text>
</comment>
<accession>B2KC31</accession>
<keyword evidence="2 7" id="KW-0285">Flavoprotein</keyword>
<dbReference type="NCBIfam" id="TIGR01292">
    <property type="entry name" value="TRX_reduct"/>
    <property type="match status" value="1"/>
</dbReference>
<dbReference type="GO" id="GO:0005737">
    <property type="term" value="C:cytoplasm"/>
    <property type="evidence" value="ECO:0007669"/>
    <property type="project" value="InterPro"/>
</dbReference>
<dbReference type="STRING" id="445932.Emin_0603"/>
<keyword evidence="11" id="KW-1185">Reference proteome</keyword>
<organism evidence="10 11">
    <name type="scientific">Elusimicrobium minutum (strain Pei191)</name>
    <dbReference type="NCBI Taxonomy" id="445932"/>
    <lineage>
        <taxon>Bacteria</taxon>
        <taxon>Pseudomonadati</taxon>
        <taxon>Elusimicrobiota</taxon>
        <taxon>Elusimicrobia</taxon>
        <taxon>Elusimicrobiales</taxon>
        <taxon>Elusimicrobiaceae</taxon>
        <taxon>Elusimicrobium</taxon>
    </lineage>
</organism>
<evidence type="ECO:0000259" key="9">
    <source>
        <dbReference type="Pfam" id="PF07992"/>
    </source>
</evidence>
<dbReference type="InterPro" id="IPR036188">
    <property type="entry name" value="FAD/NAD-bd_sf"/>
</dbReference>
<dbReference type="PRINTS" id="PR00368">
    <property type="entry name" value="FADPNR"/>
</dbReference>
<gene>
    <name evidence="10" type="ordered locus">Emin_0603</name>
</gene>
<comment type="catalytic activity">
    <reaction evidence="7">
        <text>[thioredoxin]-dithiol + NADP(+) = [thioredoxin]-disulfide + NADPH + H(+)</text>
        <dbReference type="Rhea" id="RHEA:20345"/>
        <dbReference type="Rhea" id="RHEA-COMP:10698"/>
        <dbReference type="Rhea" id="RHEA-COMP:10700"/>
        <dbReference type="ChEBI" id="CHEBI:15378"/>
        <dbReference type="ChEBI" id="CHEBI:29950"/>
        <dbReference type="ChEBI" id="CHEBI:50058"/>
        <dbReference type="ChEBI" id="CHEBI:57783"/>
        <dbReference type="ChEBI" id="CHEBI:58349"/>
        <dbReference type="EC" id="1.8.1.9"/>
    </reaction>
</comment>
<keyword evidence="5" id="KW-1015">Disulfide bond</keyword>
<keyword evidence="3 7" id="KW-0274">FAD</keyword>
<dbReference type="Proteomes" id="UP000001029">
    <property type="component" value="Chromosome"/>
</dbReference>
<evidence type="ECO:0000256" key="5">
    <source>
        <dbReference type="ARBA" id="ARBA00023157"/>
    </source>
</evidence>
<reference evidence="10 11" key="1">
    <citation type="journal article" date="2009" name="Appl. Environ. Microbiol.">
        <title>Genomic analysis of 'Elusimicrobium minutum,' the first cultivated representative of the phylum 'Elusimicrobia' (formerly termite group 1).</title>
        <authorList>
            <person name="Herlemann D.P.R."/>
            <person name="Geissinger O."/>
            <person name="Ikeda-Ohtsubo W."/>
            <person name="Kunin V."/>
            <person name="Sun H."/>
            <person name="Lapidus A."/>
            <person name="Hugenholtz P."/>
            <person name="Brune A."/>
        </authorList>
    </citation>
    <scope>NUCLEOTIDE SEQUENCE [LARGE SCALE GENOMIC DNA]</scope>
    <source>
        <strain evidence="10 11">Pei191</strain>
    </source>
</reference>
<keyword evidence="4 7" id="KW-0560">Oxidoreductase</keyword>
<dbReference type="EC" id="1.8.1.9" evidence="7"/>
<comment type="similarity">
    <text evidence="1 7">Belongs to the class-II pyridine nucleotide-disulfide oxidoreductase family.</text>
</comment>
<evidence type="ECO:0000256" key="1">
    <source>
        <dbReference type="ARBA" id="ARBA00009333"/>
    </source>
</evidence>
<dbReference type="Pfam" id="PF07992">
    <property type="entry name" value="Pyr_redox_2"/>
    <property type="match status" value="1"/>
</dbReference>
<feature type="domain" description="FAD/NAD(P)-binding" evidence="9">
    <location>
        <begin position="5"/>
        <end position="295"/>
    </location>
</feature>
<keyword evidence="6 7" id="KW-0676">Redox-active center</keyword>
<evidence type="ECO:0000313" key="11">
    <source>
        <dbReference type="Proteomes" id="UP000001029"/>
    </source>
</evidence>
<evidence type="ECO:0000256" key="6">
    <source>
        <dbReference type="ARBA" id="ARBA00023284"/>
    </source>
</evidence>
<evidence type="ECO:0000256" key="2">
    <source>
        <dbReference type="ARBA" id="ARBA00022630"/>
    </source>
</evidence>
<dbReference type="KEGG" id="emi:Emin_0603"/>
<evidence type="ECO:0000256" key="3">
    <source>
        <dbReference type="ARBA" id="ARBA00022827"/>
    </source>
</evidence>
<dbReference type="InterPro" id="IPR005982">
    <property type="entry name" value="Thioredox_Rdtase"/>
</dbReference>
<proteinExistence type="inferred from homology"/>
<dbReference type="PANTHER" id="PTHR48105">
    <property type="entry name" value="THIOREDOXIN REDUCTASE 1-RELATED-RELATED"/>
    <property type="match status" value="1"/>
</dbReference>
<dbReference type="OrthoDB" id="9806179at2"/>